<organism evidence="1 2">
    <name type="scientific">Legionella pneumophila</name>
    <dbReference type="NCBI Taxonomy" id="446"/>
    <lineage>
        <taxon>Bacteria</taxon>
        <taxon>Pseudomonadati</taxon>
        <taxon>Pseudomonadota</taxon>
        <taxon>Gammaproteobacteria</taxon>
        <taxon>Legionellales</taxon>
        <taxon>Legionellaceae</taxon>
        <taxon>Legionella</taxon>
    </lineage>
</organism>
<dbReference type="Pfam" id="PF00072">
    <property type="entry name" value="Response_reg"/>
    <property type="match status" value="1"/>
</dbReference>
<accession>A0A2S6EXK8</accession>
<evidence type="ECO:0000313" key="1">
    <source>
        <dbReference type="EMBL" id="PPK29891.1"/>
    </source>
</evidence>
<sequence>MMDLAADKIDILYLEDDEVDIQSVERVFHKISSLIKIEIAKSGNQALDMLYGRNKENKIHPKLILLDINIPKMNGIEFLKELRADSQFTDIEVFVLTAAYTSKDKQAFEPLNIRGHLIKPLDYGEAIKLFWILQSM</sequence>
<dbReference type="AlphaFoldDB" id="A0A2S6EXK8"/>
<evidence type="ECO:0000313" key="2">
    <source>
        <dbReference type="Proteomes" id="UP000239239"/>
    </source>
</evidence>
<gene>
    <name evidence="1" type="ORF">C3928_12625</name>
</gene>
<dbReference type="EMBL" id="PQWY01000016">
    <property type="protein sequence ID" value="PPK29891.1"/>
    <property type="molecule type" value="Genomic_DNA"/>
</dbReference>
<dbReference type="InterPro" id="IPR052893">
    <property type="entry name" value="TCS_response_regulator"/>
</dbReference>
<dbReference type="Proteomes" id="UP000239239">
    <property type="component" value="Unassembled WGS sequence"/>
</dbReference>
<reference evidence="1 2" key="1">
    <citation type="submission" date="2018-02" db="EMBL/GenBank/DDBJ databases">
        <title>Draft genome sequences of four Legionella pneumophila clinical strains isolated in Ontario.</title>
        <authorList>
            <person name="Fortuna A."/>
            <person name="Ramnarine R."/>
            <person name="Li A."/>
            <person name="Frantz C."/>
            <person name="Mallo G."/>
        </authorList>
    </citation>
    <scope>NUCLEOTIDE SEQUENCE [LARGE SCALE GENOMIC DNA]</scope>
    <source>
        <strain evidence="1 2">LG61</strain>
    </source>
</reference>
<dbReference type="InterPro" id="IPR001789">
    <property type="entry name" value="Sig_transdc_resp-reg_receiver"/>
</dbReference>
<protein>
    <submittedName>
        <fullName evidence="1">Response regulator</fullName>
    </submittedName>
</protein>
<dbReference type="OrthoDB" id="9793549at2"/>
<comment type="caution">
    <text evidence="1">The sequence shown here is derived from an EMBL/GenBank/DDBJ whole genome shotgun (WGS) entry which is preliminary data.</text>
</comment>
<dbReference type="InterPro" id="IPR011006">
    <property type="entry name" value="CheY-like_superfamily"/>
</dbReference>
<dbReference type="CDD" id="cd17557">
    <property type="entry name" value="REC_Rcp-like"/>
    <property type="match status" value="1"/>
</dbReference>
<dbReference type="PANTHER" id="PTHR44520:SF2">
    <property type="entry name" value="RESPONSE REGULATOR RCP1"/>
    <property type="match status" value="1"/>
</dbReference>
<dbReference type="SMART" id="SM00448">
    <property type="entry name" value="REC"/>
    <property type="match status" value="1"/>
</dbReference>
<dbReference type="Gene3D" id="3.40.50.2300">
    <property type="match status" value="1"/>
</dbReference>
<dbReference type="PANTHER" id="PTHR44520">
    <property type="entry name" value="RESPONSE REGULATOR RCP1-RELATED"/>
    <property type="match status" value="1"/>
</dbReference>
<dbReference type="GO" id="GO:0000160">
    <property type="term" value="P:phosphorelay signal transduction system"/>
    <property type="evidence" value="ECO:0007669"/>
    <property type="project" value="InterPro"/>
</dbReference>
<dbReference type="PROSITE" id="PS50110">
    <property type="entry name" value="RESPONSE_REGULATORY"/>
    <property type="match status" value="1"/>
</dbReference>
<proteinExistence type="predicted"/>
<dbReference type="SUPFAM" id="SSF52172">
    <property type="entry name" value="CheY-like"/>
    <property type="match status" value="1"/>
</dbReference>
<name>A0A2S6EXK8_LEGPN</name>